<evidence type="ECO:0000256" key="4">
    <source>
        <dbReference type="ARBA" id="ARBA00022737"/>
    </source>
</evidence>
<dbReference type="SMART" id="SM00216">
    <property type="entry name" value="VWD"/>
    <property type="match status" value="3"/>
</dbReference>
<keyword evidence="4" id="KW-0677">Repeat</keyword>
<dbReference type="GeneTree" id="ENSGT00940000164871"/>
<dbReference type="Ensembl" id="ENSPFOT00000000572.1">
    <property type="protein sequence ID" value="ENSPFOP00000000571.1"/>
    <property type="gene ID" value="ENSPFOG00000000500.1"/>
</dbReference>
<feature type="domain" description="VWFD" evidence="8">
    <location>
        <begin position="834"/>
        <end position="1004"/>
    </location>
</feature>
<feature type="domain" description="VWFD" evidence="8">
    <location>
        <begin position="365"/>
        <end position="539"/>
    </location>
</feature>
<comment type="subcellular location">
    <subcellularLocation>
        <location evidence="1">Secreted</location>
    </subcellularLocation>
</comment>
<dbReference type="InterPro" id="IPR001846">
    <property type="entry name" value="VWF_type-D"/>
</dbReference>
<evidence type="ECO:0000313" key="10">
    <source>
        <dbReference type="Proteomes" id="UP000028760"/>
    </source>
</evidence>
<dbReference type="SMART" id="SM00832">
    <property type="entry name" value="C8"/>
    <property type="match status" value="3"/>
</dbReference>
<dbReference type="SMART" id="SM00215">
    <property type="entry name" value="VWC_out"/>
    <property type="match status" value="2"/>
</dbReference>
<dbReference type="InterPro" id="IPR002919">
    <property type="entry name" value="TIL_dom"/>
</dbReference>
<protein>
    <recommendedName>
        <fullName evidence="8">VWFD domain-containing protein</fullName>
    </recommendedName>
</protein>
<dbReference type="STRING" id="48698.ENSPFOP00000000571"/>
<feature type="region of interest" description="Disordered" evidence="7">
    <location>
        <begin position="1162"/>
        <end position="1455"/>
    </location>
</feature>
<dbReference type="SUPFAM" id="SSF57567">
    <property type="entry name" value="Serine protease inhibitors"/>
    <property type="match status" value="3"/>
</dbReference>
<evidence type="ECO:0000256" key="5">
    <source>
        <dbReference type="ARBA" id="ARBA00023157"/>
    </source>
</evidence>
<dbReference type="GO" id="GO:0031012">
    <property type="term" value="C:extracellular matrix"/>
    <property type="evidence" value="ECO:0007669"/>
    <property type="project" value="TreeGrafter"/>
</dbReference>
<dbReference type="CDD" id="cd19941">
    <property type="entry name" value="TIL"/>
    <property type="match status" value="3"/>
</dbReference>
<organism evidence="9 10">
    <name type="scientific">Poecilia formosa</name>
    <name type="common">Amazon molly</name>
    <name type="synonym">Limia formosa</name>
    <dbReference type="NCBI Taxonomy" id="48698"/>
    <lineage>
        <taxon>Eukaryota</taxon>
        <taxon>Metazoa</taxon>
        <taxon>Chordata</taxon>
        <taxon>Craniata</taxon>
        <taxon>Vertebrata</taxon>
        <taxon>Euteleostomi</taxon>
        <taxon>Actinopterygii</taxon>
        <taxon>Neopterygii</taxon>
        <taxon>Teleostei</taxon>
        <taxon>Neoteleostei</taxon>
        <taxon>Acanthomorphata</taxon>
        <taxon>Ovalentaria</taxon>
        <taxon>Atherinomorphae</taxon>
        <taxon>Cyprinodontiformes</taxon>
        <taxon>Poeciliidae</taxon>
        <taxon>Poeciliinae</taxon>
        <taxon>Poecilia</taxon>
    </lineage>
</organism>
<keyword evidence="6" id="KW-0325">Glycoprotein</keyword>
<accession>A0A087X468</accession>
<dbReference type="FunFam" id="2.10.25.10:FF:000153">
    <property type="entry name" value="MUC5B isoform 1"/>
    <property type="match status" value="1"/>
</dbReference>
<dbReference type="InterPro" id="IPR058753">
    <property type="entry name" value="TIL_OTOGL_Mucin"/>
</dbReference>
<dbReference type="InterPro" id="IPR036084">
    <property type="entry name" value="Ser_inhib-like_sf"/>
</dbReference>
<dbReference type="SUPFAM" id="SSF57603">
    <property type="entry name" value="FnI-like domain"/>
    <property type="match status" value="1"/>
</dbReference>
<dbReference type="InterPro" id="IPR001007">
    <property type="entry name" value="VWF_dom"/>
</dbReference>
<dbReference type="PANTHER" id="PTHR11339">
    <property type="entry name" value="EXTRACELLULAR MATRIX GLYCOPROTEIN RELATED"/>
    <property type="match status" value="1"/>
</dbReference>
<keyword evidence="10" id="KW-1185">Reference proteome</keyword>
<reference evidence="10" key="1">
    <citation type="submission" date="2013-10" db="EMBL/GenBank/DDBJ databases">
        <authorList>
            <person name="Schartl M."/>
            <person name="Warren W."/>
        </authorList>
    </citation>
    <scope>NUCLEOTIDE SEQUENCE [LARGE SCALE GENOMIC DNA]</scope>
    <source>
        <strain evidence="10">female</strain>
    </source>
</reference>
<keyword evidence="5" id="KW-1015">Disulfide bond</keyword>
<dbReference type="PROSITE" id="PS51233">
    <property type="entry name" value="VWFD"/>
    <property type="match status" value="3"/>
</dbReference>
<dbReference type="FunFam" id="2.10.25.10:FF:000674">
    <property type="entry name" value="Mucin-2"/>
    <property type="match status" value="1"/>
</dbReference>
<dbReference type="OMA" id="ACNGNED"/>
<evidence type="ECO:0000313" key="9">
    <source>
        <dbReference type="Ensembl" id="ENSPFOP00000000571.1"/>
    </source>
</evidence>
<dbReference type="Pfam" id="PF00094">
    <property type="entry name" value="VWD"/>
    <property type="match status" value="3"/>
</dbReference>
<proteinExistence type="predicted"/>
<dbReference type="EMBL" id="AYCK01026901">
    <property type="status" value="NOT_ANNOTATED_CDS"/>
    <property type="molecule type" value="Genomic_DNA"/>
</dbReference>
<dbReference type="InterPro" id="IPR050780">
    <property type="entry name" value="Mucin_vWF_Thrombospondin_sf"/>
</dbReference>
<keyword evidence="2" id="KW-0964">Secreted</keyword>
<evidence type="ECO:0000256" key="6">
    <source>
        <dbReference type="ARBA" id="ARBA00023180"/>
    </source>
</evidence>
<evidence type="ECO:0000259" key="8">
    <source>
        <dbReference type="PROSITE" id="PS51233"/>
    </source>
</evidence>
<dbReference type="GO" id="GO:0005615">
    <property type="term" value="C:extracellular space"/>
    <property type="evidence" value="ECO:0007669"/>
    <property type="project" value="TreeGrafter"/>
</dbReference>
<keyword evidence="3" id="KW-0732">Signal</keyword>
<reference evidence="9" key="2">
    <citation type="submission" date="2025-08" db="UniProtKB">
        <authorList>
            <consortium name="Ensembl"/>
        </authorList>
    </citation>
    <scope>IDENTIFICATION</scope>
</reference>
<evidence type="ECO:0000256" key="1">
    <source>
        <dbReference type="ARBA" id="ARBA00004613"/>
    </source>
</evidence>
<dbReference type="Gene3D" id="2.10.25.10">
    <property type="entry name" value="Laminin"/>
    <property type="match status" value="3"/>
</dbReference>
<sequence>NHVNNICSTWGTQHFKTFDGDVFQFPGLCEYNLVKDCRESENKFSVHIRREENDGNITISYVVVTISENTFTLTKTEVAENENPVTLPHYSGGVKVEESTFYIKLRATKVGIIVMWNREDAVMVEVSNTYQNQTCGLCGDYNGVPVYDEFMDNGFKMTPIEFGIKHRVHLPNDGCKDPHVEDDESKTNVSDSCKAFQTICEQIFHGDSWSSCAGLISAEAFIQACVVDMCACNNGTSDLCVCSTMSEFSRQCSHAGGQPPNWRRPDFCGKQCPYNMRFEESAFPCMDTCTHQDTRLVCEDHKTDGCFCPPGTVFDDISERGCIPRSECQCKHDRIYDSGEVYRHEKTNCTCSEGKWECETFERPATCSVEEGSHFTTFDGTTYAFHGNCIYTLAKDGVSPNFTIRAHLDQCAQKRADICLKALKIHLGTDNVLMFTSEGKVQQNMEDISLPYYSGDIRIFHASSFHILLNAKFGLQIQIQRVPVMQVYISLESSYKEKTSGLCGNYNMALNDDMKTPQGCQEGTALTFGNSWKADQTCPDASKELDSPCSISMETENYARHWCEMLRNPNGTFANCHSEVNPEYYYKRCLYSTCSCEKSEDCLCAVFTSYGRACAAKGKFVTDFGDQCEKHTKSCPSSQIFTYNHRRCQLTCSSLSSDQRSCTSNFLPVVGCFCPDGLYLNEKDTCVPKEECSCFHKGEYIEAGKSLNIDTEHCVCDDGKLHCHPRKNESFACPASKVYFNCSSTSAKTLGPQCARSCMNLIDNICDASECVSGCMCPPDQLDDGKGSCVKNESECPCQHNGKFYKPEGTFHQDCNLCTCRGGKWICTMNNCSQSCIIYGSGHHRTFDMRQYEFQGHCSYVAIKNNCFNKTAESDIEVITEDEPCGSTGTTCSKTVRIQLGRNVITLSDGTYKKEVLENGTQIKYQIINRGFYIVLASDIGLTVIWDRKTYFVIQLESQFMGEVCGLCGNFDGNGENDFTTRSGLVVSSPLEFANSWKGDSSCSDVDKLVDACEEAHHRDHWAKMKCNIINGDTFKDCHSKVEPTPFYENCVKDTCACDTGGDCECFCSAVAAYAQACNEADVLISWRTPEICPVFCDYYNNHGDCLWHYRSGTPDAYLTCSNYFLHVPNLEGCYPHCPEYAQAFDEESKQCVQCRQYETTTTPTPTTTTNTATTTESTTEFTTKTETPTTTSTITTTTPTTSTESTTVTYPTTTTTPPTESTTPRHSTTTTETPTTTPTTTTTTTSTESTTKPTGTTESTTPSTKSTTVTYPTTTTTPTTESTTPRHSTTTTEIPTTTPTTTITTTSTESTTKPTGTTESTTPSTKSTTVTYPTTTTTPPTESTTPTQSTTTTETPTTTPTTTTTTTSTESTTKPTGTTESTTPSTKSTTVTYPTTTTTPPTESTTPTQSTTTTETPTTTPTITTTTTSTESTTKPTGTTESTTPSTKSTTVTY</sequence>
<reference evidence="9" key="3">
    <citation type="submission" date="2025-09" db="UniProtKB">
        <authorList>
            <consortium name="Ensembl"/>
        </authorList>
    </citation>
    <scope>IDENTIFICATION</scope>
</reference>
<dbReference type="eggNOG" id="KOG1216">
    <property type="taxonomic scope" value="Eukaryota"/>
</dbReference>
<feature type="domain" description="VWFD" evidence="8">
    <location>
        <begin position="5"/>
        <end position="176"/>
    </location>
</feature>
<evidence type="ECO:0000256" key="3">
    <source>
        <dbReference type="ARBA" id="ARBA00022729"/>
    </source>
</evidence>
<dbReference type="Proteomes" id="UP000028760">
    <property type="component" value="Unassembled WGS sequence"/>
</dbReference>
<dbReference type="Pfam" id="PF25962">
    <property type="entry name" value="TIL_OTOGL_Mucin"/>
    <property type="match status" value="1"/>
</dbReference>
<dbReference type="EMBL" id="AYCK01026902">
    <property type="status" value="NOT_ANNOTATED_CDS"/>
    <property type="molecule type" value="Genomic_DNA"/>
</dbReference>
<evidence type="ECO:0000256" key="7">
    <source>
        <dbReference type="SAM" id="MobiDB-lite"/>
    </source>
</evidence>
<evidence type="ECO:0000256" key="2">
    <source>
        <dbReference type="ARBA" id="ARBA00022525"/>
    </source>
</evidence>
<name>A0A087X468_POEFO</name>
<dbReference type="PANTHER" id="PTHR11339:SF371">
    <property type="entry name" value="MUCIN-2"/>
    <property type="match status" value="1"/>
</dbReference>
<dbReference type="Pfam" id="PF08742">
    <property type="entry name" value="C8"/>
    <property type="match status" value="3"/>
</dbReference>
<dbReference type="Pfam" id="PF01826">
    <property type="entry name" value="TIL"/>
    <property type="match status" value="2"/>
</dbReference>
<dbReference type="InterPro" id="IPR014853">
    <property type="entry name" value="VWF/SSPO/ZAN-like_Cys-rich_dom"/>
</dbReference>